<evidence type="ECO:0000256" key="1">
    <source>
        <dbReference type="ARBA" id="ARBA00001947"/>
    </source>
</evidence>
<dbReference type="EMBL" id="JACDUR010000002">
    <property type="protein sequence ID" value="MBA2890204.1"/>
    <property type="molecule type" value="Genomic_DNA"/>
</dbReference>
<keyword evidence="3" id="KW-0479">Metal-binding</keyword>
<feature type="transmembrane region" description="Helical" evidence="7">
    <location>
        <begin position="452"/>
        <end position="473"/>
    </location>
</feature>
<keyword evidence="2 9" id="KW-0645">Protease</keyword>
<feature type="domain" description="Peptidase M48" evidence="8">
    <location>
        <begin position="179"/>
        <end position="304"/>
    </location>
</feature>
<evidence type="ECO:0000313" key="9">
    <source>
        <dbReference type="EMBL" id="MBA2890204.1"/>
    </source>
</evidence>
<reference evidence="9 10" key="1">
    <citation type="submission" date="2020-07" db="EMBL/GenBank/DDBJ databases">
        <title>Genomic Encyclopedia of Type Strains, Phase IV (KMG-IV): sequencing the most valuable type-strain genomes for metagenomic binning, comparative biology and taxonomic classification.</title>
        <authorList>
            <person name="Goeker M."/>
        </authorList>
    </citation>
    <scope>NUCLEOTIDE SEQUENCE [LARGE SCALE GENOMIC DNA]</scope>
    <source>
        <strain evidence="9 10">DSM 45533</strain>
    </source>
</reference>
<feature type="transmembrane region" description="Helical" evidence="7">
    <location>
        <begin position="17"/>
        <end position="36"/>
    </location>
</feature>
<feature type="transmembrane region" description="Helical" evidence="7">
    <location>
        <begin position="527"/>
        <end position="547"/>
    </location>
</feature>
<gene>
    <name evidence="9" type="ORF">HNR30_001545</name>
</gene>
<accession>A0A7W0CFT2</accession>
<evidence type="ECO:0000256" key="7">
    <source>
        <dbReference type="SAM" id="Phobius"/>
    </source>
</evidence>
<keyword evidence="7" id="KW-1133">Transmembrane helix</keyword>
<feature type="transmembrane region" description="Helical" evidence="7">
    <location>
        <begin position="82"/>
        <end position="102"/>
    </location>
</feature>
<evidence type="ECO:0000256" key="4">
    <source>
        <dbReference type="ARBA" id="ARBA00022801"/>
    </source>
</evidence>
<protein>
    <submittedName>
        <fullName evidence="9">Zn-dependent protease with chaperone function</fullName>
    </submittedName>
</protein>
<keyword evidence="10" id="KW-1185">Reference proteome</keyword>
<feature type="transmembrane region" description="Helical" evidence="7">
    <location>
        <begin position="387"/>
        <end position="412"/>
    </location>
</feature>
<evidence type="ECO:0000313" key="10">
    <source>
        <dbReference type="Proteomes" id="UP000530928"/>
    </source>
</evidence>
<evidence type="ECO:0000256" key="6">
    <source>
        <dbReference type="ARBA" id="ARBA00023049"/>
    </source>
</evidence>
<feature type="transmembrane region" description="Helical" evidence="7">
    <location>
        <begin position="203"/>
        <end position="222"/>
    </location>
</feature>
<feature type="transmembrane region" description="Helical" evidence="7">
    <location>
        <begin position="643"/>
        <end position="667"/>
    </location>
</feature>
<dbReference type="InterPro" id="IPR001915">
    <property type="entry name" value="Peptidase_M48"/>
</dbReference>
<evidence type="ECO:0000256" key="2">
    <source>
        <dbReference type="ARBA" id="ARBA00022670"/>
    </source>
</evidence>
<evidence type="ECO:0000259" key="8">
    <source>
        <dbReference type="Pfam" id="PF01435"/>
    </source>
</evidence>
<feature type="transmembrane region" description="Helical" evidence="7">
    <location>
        <begin position="679"/>
        <end position="700"/>
    </location>
</feature>
<dbReference type="GO" id="GO:0004222">
    <property type="term" value="F:metalloendopeptidase activity"/>
    <property type="evidence" value="ECO:0007669"/>
    <property type="project" value="InterPro"/>
</dbReference>
<feature type="transmembrane region" description="Helical" evidence="7">
    <location>
        <begin position="316"/>
        <end position="339"/>
    </location>
</feature>
<comment type="caution">
    <text evidence="9">The sequence shown here is derived from an EMBL/GenBank/DDBJ whole genome shotgun (WGS) entry which is preliminary data.</text>
</comment>
<organism evidence="9 10">
    <name type="scientific">Nonomuraea soli</name>
    <dbReference type="NCBI Taxonomy" id="1032476"/>
    <lineage>
        <taxon>Bacteria</taxon>
        <taxon>Bacillati</taxon>
        <taxon>Actinomycetota</taxon>
        <taxon>Actinomycetes</taxon>
        <taxon>Streptosporangiales</taxon>
        <taxon>Streptosporangiaceae</taxon>
        <taxon>Nonomuraea</taxon>
    </lineage>
</organism>
<evidence type="ECO:0000256" key="5">
    <source>
        <dbReference type="ARBA" id="ARBA00022833"/>
    </source>
</evidence>
<comment type="cofactor">
    <cofactor evidence="1">
        <name>Zn(2+)</name>
        <dbReference type="ChEBI" id="CHEBI:29105"/>
    </cofactor>
</comment>
<dbReference type="AlphaFoldDB" id="A0A7W0CFT2"/>
<feature type="transmembrane region" description="Helical" evidence="7">
    <location>
        <begin position="605"/>
        <end position="631"/>
    </location>
</feature>
<dbReference type="GO" id="GO:0006508">
    <property type="term" value="P:proteolysis"/>
    <property type="evidence" value="ECO:0007669"/>
    <property type="project" value="UniProtKB-KW"/>
</dbReference>
<sequence length="813" mass="85018">MTRAGPFTLPAATTTRFVLLVVLTTVTTMYAASALIDWEQVHWACVEEAERQAAAPAAPGVPVPSVAEAYLSCDARASLGEGLYGLLVAATFVTMALFLHSLTPRRIVRRQGLIPLPAERYPEAAAEIGRLVTEAGVPGRGQVMIDPTDQNVRGRSFGAFGSWQVRLSLGAVRHHPARAAAMRAVLRHELAHIRNRDLDMVSLVRATWWLFLGGAVATVAVQAVRWPEDLPRRLLPLAVALMVALATTAAISRVREHYADLRAADANRAAGDPAFPPVESQPRRWARLLAWHPPVSVREQVVREPDRLLRPSPLEAVLTGATAGLAQPYLAAFATFLAGGEPRDGRVLAGVAIGVLVAAVTGTAMWRDTLRTRGLGSGPSSGLMSGAALTAGLFIGIAGTLTTTDASLAAAMAHSLPAALASAAILLVLCVGLCRWHAVAADAWFEVSARPVRALAVSVIVGGAAFGSLFGHWSASIGGMPDSTVDTPLPALVFQTVTGLVSFTTLVPVVLALLLPLLPRLRRGTTGLPMSAVFVPVGVVTVAAVIAEATAWRSRSLLAELGVLLVPGLAAEPNPLLAVEVATAAIGLAVALVTSLAARPLHGLLAAYLVGFVLSLVGAVRTMGAACLQAAPVCEPRYAAGYAGGLLLLLVPSALAGGAVGAALGMVRRGRVRDTRKGIRTAGVVVAILTCLLVTTGGVVSLQVNGWIAPVEAPGTPRFTEVRPAVPARPHPVLQVCAWIRWRSGDQGLGAAYHAYLLELSQAAMAADSRGLHALGRELLDALHRGDPDDMALGEKAIRWICDARLTHTRSTM</sequence>
<feature type="transmembrane region" description="Helical" evidence="7">
    <location>
        <begin position="418"/>
        <end position="440"/>
    </location>
</feature>
<keyword evidence="6" id="KW-0482">Metalloprotease</keyword>
<keyword evidence="5" id="KW-0862">Zinc</keyword>
<evidence type="ECO:0000256" key="3">
    <source>
        <dbReference type="ARBA" id="ARBA00022723"/>
    </source>
</evidence>
<name>A0A7W0CFT2_9ACTN</name>
<feature type="transmembrane region" description="Helical" evidence="7">
    <location>
        <begin position="576"/>
        <end position="598"/>
    </location>
</feature>
<keyword evidence="7" id="KW-0812">Transmembrane</keyword>
<keyword evidence="4" id="KW-0378">Hydrolase</keyword>
<dbReference type="RefSeq" id="WP_181609047.1">
    <property type="nucleotide sequence ID" value="NZ_BAABAM010000006.1"/>
</dbReference>
<proteinExistence type="predicted"/>
<feature type="transmembrane region" description="Helical" evidence="7">
    <location>
        <begin position="234"/>
        <end position="252"/>
    </location>
</feature>
<dbReference type="GO" id="GO:0046872">
    <property type="term" value="F:metal ion binding"/>
    <property type="evidence" value="ECO:0007669"/>
    <property type="project" value="UniProtKB-KW"/>
</dbReference>
<feature type="transmembrane region" description="Helical" evidence="7">
    <location>
        <begin position="345"/>
        <end position="366"/>
    </location>
</feature>
<keyword evidence="7" id="KW-0472">Membrane</keyword>
<dbReference type="Proteomes" id="UP000530928">
    <property type="component" value="Unassembled WGS sequence"/>
</dbReference>
<dbReference type="Pfam" id="PF01435">
    <property type="entry name" value="Peptidase_M48"/>
    <property type="match status" value="1"/>
</dbReference>
<feature type="transmembrane region" description="Helical" evidence="7">
    <location>
        <begin position="493"/>
        <end position="515"/>
    </location>
</feature>